<feature type="transmembrane region" description="Helical" evidence="20">
    <location>
        <begin position="801"/>
        <end position="821"/>
    </location>
</feature>
<dbReference type="AlphaFoldDB" id="A0A1H8H6Z4"/>
<feature type="transmembrane region" description="Helical" evidence="20">
    <location>
        <begin position="244"/>
        <end position="263"/>
    </location>
</feature>
<evidence type="ECO:0000259" key="21">
    <source>
        <dbReference type="SMART" id="SM00831"/>
    </source>
</evidence>
<proteinExistence type="inferred from homology"/>
<dbReference type="Proteomes" id="UP000198953">
    <property type="component" value="Unassembled WGS sequence"/>
</dbReference>
<keyword evidence="10" id="KW-0547">Nucleotide-binding</keyword>
<organism evidence="22 23">
    <name type="scientific">Nonomuraea pusilla</name>
    <dbReference type="NCBI Taxonomy" id="46177"/>
    <lineage>
        <taxon>Bacteria</taxon>
        <taxon>Bacillati</taxon>
        <taxon>Actinomycetota</taxon>
        <taxon>Actinomycetes</taxon>
        <taxon>Streptosporangiales</taxon>
        <taxon>Streptosporangiaceae</taxon>
        <taxon>Nonomuraea</taxon>
    </lineage>
</organism>
<dbReference type="InterPro" id="IPR001757">
    <property type="entry name" value="P_typ_ATPase"/>
</dbReference>
<dbReference type="Pfam" id="PF00690">
    <property type="entry name" value="Cation_ATPase_N"/>
    <property type="match status" value="1"/>
</dbReference>
<keyword evidence="7" id="KW-0997">Cell inner membrane</keyword>
<dbReference type="InterPro" id="IPR023298">
    <property type="entry name" value="ATPase_P-typ_TM_dom_sf"/>
</dbReference>
<evidence type="ECO:0000256" key="11">
    <source>
        <dbReference type="ARBA" id="ARBA00022840"/>
    </source>
</evidence>
<evidence type="ECO:0000256" key="19">
    <source>
        <dbReference type="SAM" id="MobiDB-lite"/>
    </source>
</evidence>
<protein>
    <recommendedName>
        <fullName evidence="5">Magnesium-transporting ATPase, P-type 1</fullName>
        <ecNumber evidence="4">7.2.2.14</ecNumber>
    </recommendedName>
    <alternativeName>
        <fullName evidence="16">Mg(2+) transport ATPase, P-type 1</fullName>
    </alternativeName>
</protein>
<dbReference type="SUPFAM" id="SSF56784">
    <property type="entry name" value="HAD-like"/>
    <property type="match status" value="1"/>
</dbReference>
<dbReference type="EC" id="7.2.2.14" evidence="4"/>
<dbReference type="InterPro" id="IPR044492">
    <property type="entry name" value="P_typ_ATPase_HD_dom"/>
</dbReference>
<dbReference type="SUPFAM" id="SSF81665">
    <property type="entry name" value="Calcium ATPase, transmembrane domain M"/>
    <property type="match status" value="1"/>
</dbReference>
<comment type="similarity">
    <text evidence="3">Belongs to the cation transport ATPase (P-type) (TC 3.A.3) family. Type IIIB subfamily.</text>
</comment>
<dbReference type="SFLD" id="SFLDS00003">
    <property type="entry name" value="Haloacid_Dehalogenase"/>
    <property type="match status" value="1"/>
</dbReference>
<feature type="region of interest" description="Disordered" evidence="19">
    <location>
        <begin position="166"/>
        <end position="185"/>
    </location>
</feature>
<evidence type="ECO:0000256" key="15">
    <source>
        <dbReference type="ARBA" id="ARBA00023136"/>
    </source>
</evidence>
<feature type="transmembrane region" description="Helical" evidence="20">
    <location>
        <begin position="275"/>
        <end position="294"/>
    </location>
</feature>
<feature type="region of interest" description="Disordered" evidence="19">
    <location>
        <begin position="1"/>
        <end position="26"/>
    </location>
</feature>
<keyword evidence="23" id="KW-1185">Reference proteome</keyword>
<dbReference type="RefSeq" id="WP_177227669.1">
    <property type="nucleotide sequence ID" value="NZ_FOBF01000028.1"/>
</dbReference>
<feature type="compositionally biased region" description="Basic and acidic residues" evidence="19">
    <location>
        <begin position="13"/>
        <end position="26"/>
    </location>
</feature>
<evidence type="ECO:0000256" key="2">
    <source>
        <dbReference type="ARBA" id="ARBA00004429"/>
    </source>
</evidence>
<keyword evidence="6" id="KW-1003">Cell membrane</keyword>
<dbReference type="Pfam" id="PF00122">
    <property type="entry name" value="E1-E2_ATPase"/>
    <property type="match status" value="1"/>
</dbReference>
<evidence type="ECO:0000256" key="14">
    <source>
        <dbReference type="ARBA" id="ARBA00022989"/>
    </source>
</evidence>
<dbReference type="NCBIfam" id="TIGR01524">
    <property type="entry name" value="ATPase-IIIB_Mg"/>
    <property type="match status" value="1"/>
</dbReference>
<evidence type="ECO:0000256" key="12">
    <source>
        <dbReference type="ARBA" id="ARBA00022842"/>
    </source>
</evidence>
<gene>
    <name evidence="22" type="ORF">SAMN05660976_07746</name>
</gene>
<dbReference type="GO" id="GO:0005524">
    <property type="term" value="F:ATP binding"/>
    <property type="evidence" value="ECO:0007669"/>
    <property type="project" value="UniProtKB-KW"/>
</dbReference>
<evidence type="ECO:0000256" key="1">
    <source>
        <dbReference type="ARBA" id="ARBA00003954"/>
    </source>
</evidence>
<reference evidence="22 23" key="1">
    <citation type="submission" date="2016-10" db="EMBL/GenBank/DDBJ databases">
        <authorList>
            <person name="de Groot N.N."/>
        </authorList>
    </citation>
    <scope>NUCLEOTIDE SEQUENCE [LARGE SCALE GENOMIC DNA]</scope>
    <source>
        <strain evidence="22 23">DSM 43357</strain>
    </source>
</reference>
<feature type="domain" description="Cation-transporting P-type ATPase N-terminal" evidence="21">
    <location>
        <begin position="1"/>
        <end position="74"/>
    </location>
</feature>
<feature type="transmembrane region" description="Helical" evidence="20">
    <location>
        <begin position="710"/>
        <end position="732"/>
    </location>
</feature>
<evidence type="ECO:0000256" key="20">
    <source>
        <dbReference type="SAM" id="Phobius"/>
    </source>
</evidence>
<evidence type="ECO:0000256" key="17">
    <source>
        <dbReference type="ARBA" id="ARBA00047295"/>
    </source>
</evidence>
<feature type="transmembrane region" description="Helical" evidence="20">
    <location>
        <begin position="774"/>
        <end position="795"/>
    </location>
</feature>
<dbReference type="InterPro" id="IPR006068">
    <property type="entry name" value="ATPase_P-typ_cation-transptr_C"/>
</dbReference>
<keyword evidence="9 20" id="KW-0812">Transmembrane</keyword>
<dbReference type="PROSITE" id="PS00154">
    <property type="entry name" value="ATPASE_E1_E2"/>
    <property type="match status" value="1"/>
</dbReference>
<accession>A0A1H8H6Z4</accession>
<keyword evidence="13" id="KW-1278">Translocase</keyword>
<dbReference type="Pfam" id="PF00689">
    <property type="entry name" value="Cation_ATPase_C"/>
    <property type="match status" value="1"/>
</dbReference>
<keyword evidence="15 20" id="KW-0472">Membrane</keyword>
<evidence type="ECO:0000256" key="5">
    <source>
        <dbReference type="ARBA" id="ARBA00013555"/>
    </source>
</evidence>
<evidence type="ECO:0000256" key="16">
    <source>
        <dbReference type="ARBA" id="ARBA00029806"/>
    </source>
</evidence>
<dbReference type="Gene3D" id="1.20.1110.10">
    <property type="entry name" value="Calcium-transporting ATPase, transmembrane domain"/>
    <property type="match status" value="1"/>
</dbReference>
<comment type="catalytic activity">
    <reaction evidence="17">
        <text>Mg(2+)(out) + ATP + H2O = Mg(2+)(in) + ADP + phosphate + H(+)</text>
        <dbReference type="Rhea" id="RHEA:10260"/>
        <dbReference type="ChEBI" id="CHEBI:15377"/>
        <dbReference type="ChEBI" id="CHEBI:15378"/>
        <dbReference type="ChEBI" id="CHEBI:18420"/>
        <dbReference type="ChEBI" id="CHEBI:30616"/>
        <dbReference type="ChEBI" id="CHEBI:43474"/>
        <dbReference type="ChEBI" id="CHEBI:456216"/>
        <dbReference type="EC" id="7.2.2.14"/>
    </reaction>
</comment>
<comment type="catalytic activity">
    <reaction evidence="18">
        <text>ATP + H2O = ADP + phosphate + H(+)</text>
        <dbReference type="Rhea" id="RHEA:13065"/>
        <dbReference type="ChEBI" id="CHEBI:15377"/>
        <dbReference type="ChEBI" id="CHEBI:15378"/>
        <dbReference type="ChEBI" id="CHEBI:30616"/>
        <dbReference type="ChEBI" id="CHEBI:43474"/>
        <dbReference type="ChEBI" id="CHEBI:456216"/>
    </reaction>
</comment>
<dbReference type="PANTHER" id="PTHR42861">
    <property type="entry name" value="CALCIUM-TRANSPORTING ATPASE"/>
    <property type="match status" value="1"/>
</dbReference>
<dbReference type="NCBIfam" id="TIGR01494">
    <property type="entry name" value="ATPase_P-type"/>
    <property type="match status" value="1"/>
</dbReference>
<keyword evidence="8" id="KW-0597">Phosphoprotein</keyword>
<dbReference type="SMART" id="SM00831">
    <property type="entry name" value="Cation_ATPase_N"/>
    <property type="match status" value="1"/>
</dbReference>
<dbReference type="InterPro" id="IPR004014">
    <property type="entry name" value="ATPase_P-typ_cation-transptr_N"/>
</dbReference>
<name>A0A1H8H6Z4_9ACTN</name>
<evidence type="ECO:0000256" key="9">
    <source>
        <dbReference type="ARBA" id="ARBA00022692"/>
    </source>
</evidence>
<evidence type="ECO:0000256" key="6">
    <source>
        <dbReference type="ARBA" id="ARBA00022475"/>
    </source>
</evidence>
<dbReference type="Pfam" id="PF13246">
    <property type="entry name" value="Cation_ATPase"/>
    <property type="match status" value="1"/>
</dbReference>
<dbReference type="Gene3D" id="2.70.150.10">
    <property type="entry name" value="Calcium-transporting ATPase, cytoplasmic transduction domain A"/>
    <property type="match status" value="1"/>
</dbReference>
<dbReference type="InterPro" id="IPR006415">
    <property type="entry name" value="P-type_ATPase_IIIB"/>
</dbReference>
<evidence type="ECO:0000313" key="23">
    <source>
        <dbReference type="Proteomes" id="UP000198953"/>
    </source>
</evidence>
<keyword evidence="12" id="KW-0460">Magnesium</keyword>
<evidence type="ECO:0000256" key="7">
    <source>
        <dbReference type="ARBA" id="ARBA00022519"/>
    </source>
</evidence>
<evidence type="ECO:0000256" key="18">
    <source>
        <dbReference type="ARBA" id="ARBA00049360"/>
    </source>
</evidence>
<dbReference type="SFLD" id="SFLDG00002">
    <property type="entry name" value="C1.7:_P-type_atpase_like"/>
    <property type="match status" value="1"/>
</dbReference>
<dbReference type="GO" id="GO:0015444">
    <property type="term" value="F:P-type magnesium transporter activity"/>
    <property type="evidence" value="ECO:0007669"/>
    <property type="project" value="UniProtKB-EC"/>
</dbReference>
<evidence type="ECO:0000256" key="10">
    <source>
        <dbReference type="ARBA" id="ARBA00022741"/>
    </source>
</evidence>
<evidence type="ECO:0000256" key="8">
    <source>
        <dbReference type="ARBA" id="ARBA00022553"/>
    </source>
</evidence>
<keyword evidence="14 20" id="KW-1133">Transmembrane helix</keyword>
<feature type="transmembrane region" description="Helical" evidence="20">
    <location>
        <begin position="78"/>
        <end position="94"/>
    </location>
</feature>
<dbReference type="Gene3D" id="3.40.50.1000">
    <property type="entry name" value="HAD superfamily/HAD-like"/>
    <property type="match status" value="1"/>
</dbReference>
<dbReference type="InterPro" id="IPR018303">
    <property type="entry name" value="ATPase_P-typ_P_site"/>
</dbReference>
<evidence type="ECO:0000256" key="13">
    <source>
        <dbReference type="ARBA" id="ARBA00022967"/>
    </source>
</evidence>
<comment type="function">
    <text evidence="1">Mediates magnesium influx to the cytosol.</text>
</comment>
<dbReference type="Gene3D" id="3.40.1110.10">
    <property type="entry name" value="Calcium-transporting ATPase, cytoplasmic domain N"/>
    <property type="match status" value="1"/>
</dbReference>
<keyword evidence="11" id="KW-0067">ATP-binding</keyword>
<evidence type="ECO:0000256" key="3">
    <source>
        <dbReference type="ARBA" id="ARBA00008746"/>
    </source>
</evidence>
<dbReference type="GO" id="GO:0016887">
    <property type="term" value="F:ATP hydrolysis activity"/>
    <property type="evidence" value="ECO:0007669"/>
    <property type="project" value="InterPro"/>
</dbReference>
<dbReference type="PRINTS" id="PR01836">
    <property type="entry name" value="MGATPASE"/>
</dbReference>
<feature type="transmembrane region" description="Helical" evidence="20">
    <location>
        <begin position="49"/>
        <end position="72"/>
    </location>
</feature>
<comment type="subcellular location">
    <subcellularLocation>
        <location evidence="2">Cell inner membrane</location>
        <topology evidence="2">Multi-pass membrane protein</topology>
    </subcellularLocation>
</comment>
<dbReference type="EMBL" id="FOBF01000028">
    <property type="protein sequence ID" value="SEN52033.1"/>
    <property type="molecule type" value="Genomic_DNA"/>
</dbReference>
<dbReference type="SUPFAM" id="SSF81653">
    <property type="entry name" value="Calcium ATPase, transduction domain A"/>
    <property type="match status" value="1"/>
</dbReference>
<dbReference type="InterPro" id="IPR008250">
    <property type="entry name" value="ATPase_P-typ_transduc_dom_A_sf"/>
</dbReference>
<evidence type="ECO:0000256" key="4">
    <source>
        <dbReference type="ARBA" id="ARBA00012786"/>
    </source>
</evidence>
<dbReference type="SFLD" id="SFLDF00027">
    <property type="entry name" value="p-type_atpase"/>
    <property type="match status" value="1"/>
</dbReference>
<sequence length="832" mass="87033">MEPHVPVAELPEPAERSPRGLSSEEARRRLAEHGPNTVGAPRRHRALRLLLTQFTSPIVLILIAATVVSMLLGDLTDGLVILVIIAASGLLGFFQERTAGRAVDALLARVRVEVEVVRDGSEVSVPSEDVVPGDLVVLRAGDVIPADCRVVESHGLQVDESALTGESFPVEKSPGPPSSQAAPGEAVAGRTGTLFAGTHVAGGSGAAEVLRTGGDTEFGALTAELAARDVTTGFERGLTRFGMMLVRVMAVLVCLIFAVNLLLDRPVVEAVLFSLALAVGLTPQLLPAIVAVSLSSGARRMAAEQVIVKRLDAIEDFGAMTVLCTDKTGTLTGGVVRLDGAYDVDGRDSAEVLRLAGLNAGLQHGFANPLDQAILRGTPPPDPSARLDEVPYDFERRRISVLALDGGVPTLVTKGALEEVLGVCAFARAGGAVVPVESVRAAVLRRLAELSAAGYRVLGLATAELPGRERVSAADEAGMTLTGLLAFRDPPKEGAAEAVAELGALGVSVRLVTGDNRLAAEHVAGEVGLAGPALTGAEIDRLDDAALTARARDTQVFAEIAPLQKERVVRALRAAGETVGFLGDGINDSPALHAADVGISVDTAVDVAKRSAAIVLLDKNLGVVADGVRLGRQTFANTLKYVRVTTSANFGNMASMAAAAAFLPFLPLLPRQILLLNFLSDIPATTIAADAVDEEQVERPSAWDLRRIRAFMIGFGVLSSLFDVATFLVLRLGFDAGADLFRTGWFIESTATELAVMLVLRTRRPFFRSRPGRALVWSSVLVALVTVAVPFTPLAGPLGLVAPPPAVLAALAGLTLLYVAVNEAAKRFLPVT</sequence>
<dbReference type="InterPro" id="IPR036412">
    <property type="entry name" value="HAD-like_sf"/>
</dbReference>
<dbReference type="InterPro" id="IPR023299">
    <property type="entry name" value="ATPase_P-typ_cyto_dom_N"/>
</dbReference>
<dbReference type="GO" id="GO:0005886">
    <property type="term" value="C:plasma membrane"/>
    <property type="evidence" value="ECO:0007669"/>
    <property type="project" value="UniProtKB-SubCell"/>
</dbReference>
<dbReference type="InterPro" id="IPR023214">
    <property type="entry name" value="HAD_sf"/>
</dbReference>
<evidence type="ECO:0000313" key="22">
    <source>
        <dbReference type="EMBL" id="SEN52033.1"/>
    </source>
</evidence>
<dbReference type="STRING" id="46177.SAMN05660976_07746"/>
<dbReference type="InterPro" id="IPR059000">
    <property type="entry name" value="ATPase_P-type_domA"/>
</dbReference>